<dbReference type="InterPro" id="IPR004838">
    <property type="entry name" value="NHTrfase_class1_PyrdxlP-BS"/>
</dbReference>
<keyword evidence="7 12" id="KW-0456">Lyase</keyword>
<dbReference type="EMBL" id="JAABLQ010000001">
    <property type="protein sequence ID" value="NBN78038.1"/>
    <property type="molecule type" value="Genomic_DNA"/>
</dbReference>
<evidence type="ECO:0000256" key="1">
    <source>
        <dbReference type="ARBA" id="ARBA00001933"/>
    </source>
</evidence>
<dbReference type="RefSeq" id="WP_161708220.1">
    <property type="nucleotide sequence ID" value="NZ_JAABLQ010000001.1"/>
</dbReference>
<dbReference type="Proteomes" id="UP000586722">
    <property type="component" value="Unassembled WGS sequence"/>
</dbReference>
<evidence type="ECO:0000256" key="9">
    <source>
        <dbReference type="ARBA" id="ARBA00048531"/>
    </source>
</evidence>
<reference evidence="13" key="1">
    <citation type="submission" date="2020-01" db="EMBL/GenBank/DDBJ databases">
        <authorList>
            <person name="Fang Y."/>
            <person name="Sun R."/>
            <person name="Nie L."/>
            <person name="He J."/>
            <person name="Hao L."/>
            <person name="Wang L."/>
            <person name="Su S."/>
            <person name="Lv E."/>
            <person name="Zhang Z."/>
            <person name="Xie R."/>
            <person name="Liu H."/>
        </authorList>
    </citation>
    <scope>NUCLEOTIDE SEQUENCE [LARGE SCALE GENOMIC DNA]</scope>
    <source>
        <strain evidence="13">XCT-53</strain>
    </source>
</reference>
<proteinExistence type="predicted"/>
<comment type="caution">
    <text evidence="12">The sequence shown here is derived from an EMBL/GenBank/DDBJ whole genome shotgun (WGS) entry which is preliminary data.</text>
</comment>
<dbReference type="PROSITE" id="PS00105">
    <property type="entry name" value="AA_TRANSFER_CLASS_1"/>
    <property type="match status" value="1"/>
</dbReference>
<feature type="domain" description="Aminotransferase class I/classII large" evidence="11">
    <location>
        <begin position="72"/>
        <end position="323"/>
    </location>
</feature>
<dbReference type="NCBIfam" id="TIGR01140">
    <property type="entry name" value="L_thr_O3P_dcar"/>
    <property type="match status" value="1"/>
</dbReference>
<protein>
    <recommendedName>
        <fullName evidence="4">threonine-phosphate decarboxylase</fullName>
        <ecNumber evidence="4">4.1.1.81</ecNumber>
    </recommendedName>
    <alternativeName>
        <fullName evidence="8">L-threonine-O-3-phosphate decarboxylase</fullName>
    </alternativeName>
</protein>
<feature type="transmembrane region" description="Helical" evidence="10">
    <location>
        <begin position="258"/>
        <end position="279"/>
    </location>
</feature>
<dbReference type="AlphaFoldDB" id="A0A7X5F1H3"/>
<accession>A0A7X5F1H3</accession>
<dbReference type="Pfam" id="PF00155">
    <property type="entry name" value="Aminotran_1_2"/>
    <property type="match status" value="1"/>
</dbReference>
<comment type="catalytic activity">
    <reaction evidence="9">
        <text>O-phospho-L-threonine + H(+) = (R)-1-aminopropan-2-yl phosphate + CO2</text>
        <dbReference type="Rhea" id="RHEA:11492"/>
        <dbReference type="ChEBI" id="CHEBI:15378"/>
        <dbReference type="ChEBI" id="CHEBI:16526"/>
        <dbReference type="ChEBI" id="CHEBI:58563"/>
        <dbReference type="ChEBI" id="CHEBI:58675"/>
        <dbReference type="EC" id="4.1.1.81"/>
    </reaction>
</comment>
<dbReference type="InterPro" id="IPR015424">
    <property type="entry name" value="PyrdxlP-dep_Trfase"/>
</dbReference>
<dbReference type="PANTHER" id="PTHR42885:SF1">
    <property type="entry name" value="THREONINE-PHOSPHATE DECARBOXYLASE"/>
    <property type="match status" value="1"/>
</dbReference>
<dbReference type="GO" id="GO:0009236">
    <property type="term" value="P:cobalamin biosynthetic process"/>
    <property type="evidence" value="ECO:0007669"/>
    <property type="project" value="UniProtKB-UniPathway"/>
</dbReference>
<keyword evidence="10" id="KW-1133">Transmembrane helix</keyword>
<keyword evidence="10" id="KW-0472">Membrane</keyword>
<dbReference type="InterPro" id="IPR005860">
    <property type="entry name" value="CobD"/>
</dbReference>
<dbReference type="GO" id="GO:0048472">
    <property type="term" value="F:threonine-phosphate decarboxylase activity"/>
    <property type="evidence" value="ECO:0007669"/>
    <property type="project" value="UniProtKB-EC"/>
</dbReference>
<organism evidence="12 13">
    <name type="scientific">Pannonibacter tanglangensis</name>
    <dbReference type="NCBI Taxonomy" id="2750084"/>
    <lineage>
        <taxon>Bacteria</taxon>
        <taxon>Pseudomonadati</taxon>
        <taxon>Pseudomonadota</taxon>
        <taxon>Alphaproteobacteria</taxon>
        <taxon>Hyphomicrobiales</taxon>
        <taxon>Stappiaceae</taxon>
        <taxon>Pannonibacter</taxon>
    </lineage>
</organism>
<evidence type="ECO:0000256" key="7">
    <source>
        <dbReference type="ARBA" id="ARBA00023239"/>
    </source>
</evidence>
<comment type="cofactor">
    <cofactor evidence="1">
        <name>pyridoxal 5'-phosphate</name>
        <dbReference type="ChEBI" id="CHEBI:597326"/>
    </cofactor>
</comment>
<evidence type="ECO:0000256" key="5">
    <source>
        <dbReference type="ARBA" id="ARBA00022573"/>
    </source>
</evidence>
<gene>
    <name evidence="12" type="ORF">GWI72_07135</name>
</gene>
<evidence type="ECO:0000256" key="4">
    <source>
        <dbReference type="ARBA" id="ARBA00012285"/>
    </source>
</evidence>
<keyword evidence="6" id="KW-0663">Pyridoxal phosphate</keyword>
<dbReference type="Gene3D" id="3.90.1150.10">
    <property type="entry name" value="Aspartate Aminotransferase, domain 1"/>
    <property type="match status" value="1"/>
</dbReference>
<dbReference type="GO" id="GO:0030170">
    <property type="term" value="F:pyridoxal phosphate binding"/>
    <property type="evidence" value="ECO:0007669"/>
    <property type="project" value="InterPro"/>
</dbReference>
<keyword evidence="13" id="KW-1185">Reference proteome</keyword>
<dbReference type="Gene3D" id="3.40.640.10">
    <property type="entry name" value="Type I PLP-dependent aspartate aminotransferase-like (Major domain)"/>
    <property type="match status" value="1"/>
</dbReference>
<dbReference type="SUPFAM" id="SSF53383">
    <property type="entry name" value="PLP-dependent transferases"/>
    <property type="match status" value="1"/>
</dbReference>
<dbReference type="CDD" id="cd00609">
    <property type="entry name" value="AAT_like"/>
    <property type="match status" value="1"/>
</dbReference>
<dbReference type="UniPathway" id="UPA00148"/>
<dbReference type="PANTHER" id="PTHR42885">
    <property type="entry name" value="HISTIDINOL-PHOSPHATE AMINOTRANSFERASE-RELATED"/>
    <property type="match status" value="1"/>
</dbReference>
<keyword evidence="10" id="KW-0812">Transmembrane</keyword>
<evidence type="ECO:0000313" key="13">
    <source>
        <dbReference type="Proteomes" id="UP000586722"/>
    </source>
</evidence>
<evidence type="ECO:0000256" key="8">
    <source>
        <dbReference type="ARBA" id="ARBA00029996"/>
    </source>
</evidence>
<dbReference type="InterPro" id="IPR015421">
    <property type="entry name" value="PyrdxlP-dep_Trfase_major"/>
</dbReference>
<name>A0A7X5F1H3_9HYPH</name>
<dbReference type="InterPro" id="IPR015422">
    <property type="entry name" value="PyrdxlP-dep_Trfase_small"/>
</dbReference>
<comment type="function">
    <text evidence="2">Decarboxylates L-threonine-O-3-phosphate to yield (R)-1-amino-2-propanol O-2-phosphate, the precursor for the linkage between the nucleotide loop and the corrin ring in cobalamin.</text>
</comment>
<dbReference type="InterPro" id="IPR004839">
    <property type="entry name" value="Aminotransferase_I/II_large"/>
</dbReference>
<evidence type="ECO:0000256" key="2">
    <source>
        <dbReference type="ARBA" id="ARBA00003444"/>
    </source>
</evidence>
<dbReference type="EC" id="4.1.1.81" evidence="4"/>
<keyword evidence="5" id="KW-0169">Cobalamin biosynthesis</keyword>
<evidence type="ECO:0000256" key="6">
    <source>
        <dbReference type="ARBA" id="ARBA00022898"/>
    </source>
</evidence>
<evidence type="ECO:0000256" key="3">
    <source>
        <dbReference type="ARBA" id="ARBA00004953"/>
    </source>
</evidence>
<evidence type="ECO:0000313" key="12">
    <source>
        <dbReference type="EMBL" id="NBN78038.1"/>
    </source>
</evidence>
<sequence length="333" mass="35450">MRHGGDLSDAIARFGGSRADWLDLSTGINPHAWAIPERIETRFWTELPSADDLTGLLDSARRAYRVPASLGVMAAPGTQVILPLLPRLAPDGPVAIVGPTYSSHGDAWRAAGRTVVDIPTAYDAPEDTRVLVLVNPNNPDGRMLSPAALMDLARQMQARGGLLIVDEAFSDVVPGLSLLPHLGDEPVLVLRSFGKFFGLAGLRLGFLAGRPDLTDKAAGMLESWAVSGPALAVGQAALSDLAWQDAMRRQLADEMADLTLALSMAGLTVFGGTALYALAGLRKAEAMHAALARRHIWTRRFDHSPTWLRFGLPGSPAALTRLSTALADAMAEI</sequence>
<evidence type="ECO:0000259" key="11">
    <source>
        <dbReference type="Pfam" id="PF00155"/>
    </source>
</evidence>
<evidence type="ECO:0000256" key="10">
    <source>
        <dbReference type="SAM" id="Phobius"/>
    </source>
</evidence>
<comment type="pathway">
    <text evidence="3">Cofactor biosynthesis; adenosylcobalamin biosynthesis.</text>
</comment>